<dbReference type="EMBL" id="JAULJE010000069">
    <property type="protein sequence ID" value="KAK1327351.1"/>
    <property type="molecule type" value="Genomic_DNA"/>
</dbReference>
<gene>
    <name evidence="2" type="ORF">QTO34_017016</name>
</gene>
<name>A0AA40HAU9_CNENI</name>
<feature type="region of interest" description="Disordered" evidence="1">
    <location>
        <begin position="50"/>
        <end position="69"/>
    </location>
</feature>
<organism evidence="2 3">
    <name type="scientific">Cnephaeus nilssonii</name>
    <name type="common">Northern bat</name>
    <name type="synonym">Eptesicus nilssonii</name>
    <dbReference type="NCBI Taxonomy" id="3371016"/>
    <lineage>
        <taxon>Eukaryota</taxon>
        <taxon>Metazoa</taxon>
        <taxon>Chordata</taxon>
        <taxon>Craniata</taxon>
        <taxon>Vertebrata</taxon>
        <taxon>Euteleostomi</taxon>
        <taxon>Mammalia</taxon>
        <taxon>Eutheria</taxon>
        <taxon>Laurasiatheria</taxon>
        <taxon>Chiroptera</taxon>
        <taxon>Yangochiroptera</taxon>
        <taxon>Vespertilionidae</taxon>
        <taxon>Cnephaeus</taxon>
    </lineage>
</organism>
<comment type="caution">
    <text evidence="2">The sequence shown here is derived from an EMBL/GenBank/DDBJ whole genome shotgun (WGS) entry which is preliminary data.</text>
</comment>
<evidence type="ECO:0000313" key="3">
    <source>
        <dbReference type="Proteomes" id="UP001177744"/>
    </source>
</evidence>
<dbReference type="Proteomes" id="UP001177744">
    <property type="component" value="Unassembled WGS sequence"/>
</dbReference>
<keyword evidence="3" id="KW-1185">Reference proteome</keyword>
<dbReference type="AlphaFoldDB" id="A0AA40HAU9"/>
<feature type="compositionally biased region" description="Basic residues" evidence="1">
    <location>
        <begin position="50"/>
        <end position="59"/>
    </location>
</feature>
<accession>A0AA40HAU9</accession>
<evidence type="ECO:0000313" key="2">
    <source>
        <dbReference type="EMBL" id="KAK1327351.1"/>
    </source>
</evidence>
<proteinExistence type="predicted"/>
<protein>
    <submittedName>
        <fullName evidence="2">Uncharacterized protein</fullName>
    </submittedName>
</protein>
<reference evidence="2" key="1">
    <citation type="submission" date="2023-06" db="EMBL/GenBank/DDBJ databases">
        <title>Reference genome for the Northern bat (Eptesicus nilssonii), a most northern bat species.</title>
        <authorList>
            <person name="Laine V.N."/>
            <person name="Pulliainen A.T."/>
            <person name="Lilley T.M."/>
        </authorList>
    </citation>
    <scope>NUCLEOTIDE SEQUENCE</scope>
    <source>
        <strain evidence="2">BLF_Eptnil</strain>
        <tissue evidence="2">Kidney</tissue>
    </source>
</reference>
<evidence type="ECO:0000256" key="1">
    <source>
        <dbReference type="SAM" id="MobiDB-lite"/>
    </source>
</evidence>
<sequence>MTFGQILYSTTRFLTWMMKKGNEKKMIEEEEEGLEDIDEEGVRMKVKQMKMMMRGKRERKMKEKMTNEH</sequence>
<feature type="compositionally biased region" description="Basic and acidic residues" evidence="1">
    <location>
        <begin position="60"/>
        <end position="69"/>
    </location>
</feature>